<evidence type="ECO:0000313" key="1">
    <source>
        <dbReference type="EMBL" id="KAK1857411.1"/>
    </source>
</evidence>
<accession>A0ACC3BI40</accession>
<name>A0ACC3BI40_PYRYE</name>
<organism evidence="1 2">
    <name type="scientific">Pyropia yezoensis</name>
    <name type="common">Susabi-nori</name>
    <name type="synonym">Porphyra yezoensis</name>
    <dbReference type="NCBI Taxonomy" id="2788"/>
    <lineage>
        <taxon>Eukaryota</taxon>
        <taxon>Rhodophyta</taxon>
        <taxon>Bangiophyceae</taxon>
        <taxon>Bangiales</taxon>
        <taxon>Bangiaceae</taxon>
        <taxon>Pyropia</taxon>
    </lineage>
</organism>
<comment type="caution">
    <text evidence="1">The sequence shown here is derived from an EMBL/GenBank/DDBJ whole genome shotgun (WGS) entry which is preliminary data.</text>
</comment>
<reference evidence="1" key="1">
    <citation type="submission" date="2019-11" db="EMBL/GenBank/DDBJ databases">
        <title>Nori genome reveals adaptations in red seaweeds to the harsh intertidal environment.</title>
        <authorList>
            <person name="Wang D."/>
            <person name="Mao Y."/>
        </authorList>
    </citation>
    <scope>NUCLEOTIDE SEQUENCE</scope>
    <source>
        <tissue evidence="1">Gametophyte</tissue>
    </source>
</reference>
<dbReference type="Proteomes" id="UP000798662">
    <property type="component" value="Chromosome 1"/>
</dbReference>
<gene>
    <name evidence="1" type="ORF">I4F81_000030</name>
</gene>
<proteinExistence type="predicted"/>
<keyword evidence="2" id="KW-1185">Reference proteome</keyword>
<evidence type="ECO:0000313" key="2">
    <source>
        <dbReference type="Proteomes" id="UP000798662"/>
    </source>
</evidence>
<dbReference type="EMBL" id="CM020618">
    <property type="protein sequence ID" value="KAK1857411.1"/>
    <property type="molecule type" value="Genomic_DNA"/>
</dbReference>
<sequence>MGDRGHDYRAGRGDGRAVHSVSGGSRDGSGGDGGASGSGRATAGLGSRRDGMGFASIVGANGHGVFGCGGHRSDGGGNSRGGLVVGPRAAVTAAGGAPRRGWWNGRPHRGDDIRRSCWVGGADAAAGGRPAAGGGGWCGCATDAVAADRDDPVKQSGSGRGGNGGNNGSSIGSGGPAIPPHPSSPASSWTERPLPGWGPAAQPVTRCPSPPAFLPSPAAVRGSSSCGICFQPTPAAAMTPAATCGHRYCRGCLATHWVIQVRERCSRRPRCPHPGCESVTSNEHILAAGGPGAAATVRRLRYLRSLAPAAGDPTARWCASEACRERLPPPPPPTVGCRGGGGSGGGGGAGGGGITGSGGGGGAMVACRICGTLTCHACGGSHAAGPCAVVGANQRGATPSRRHVSWQESPALDCAHCGVRMKMVRGCLPIKCTACRRPFQYAPAGGGADGHGSWWGIRGRRVPLPAVTARPLESAATAAEVETAAEAAAAAGRGAVPFDGQPATTPEDDALYTAWAARHAGSCPTCNVHIERRGGCNTVTCTICGTTFPWICFDELDAVTPRPLVAAPCQRQHSEVDMNGPSTVFAVVYLVLFCYGAYAIVKDVADSELPTGARVAIPVSIFIVLSLCSVPREPPVDGAQCQREHSDDIQGFRDWAFLFVATVVVLYGAYAVVKDVLGSDLPTGAQIAVLVSIPLGIVGLCTAVHVLRTETPRRAQPRGCATR</sequence>
<protein>
    <submittedName>
        <fullName evidence="1">Uncharacterized protein</fullName>
    </submittedName>
</protein>